<dbReference type="PANTHER" id="PTHR37984">
    <property type="entry name" value="PROTEIN CBG26694"/>
    <property type="match status" value="1"/>
</dbReference>
<protein>
    <submittedName>
        <fullName evidence="3">Uncharacterized mitochondrial protein AtMg00860</fullName>
    </submittedName>
</protein>
<dbReference type="InterPro" id="IPR043502">
    <property type="entry name" value="DNA/RNA_pol_sf"/>
</dbReference>
<sequence>MLLKKDQFKWGKEAEEAFNRLKGAMTPALVLALPNFDQPFIVETDASGVGIGAVLMQGGRPISFLSNALCPKNQALSIYKREFLAVLQVVQKWRHYLQGHMFTIRTDQQALKYLMEQKVASSWQQKGIIKLLGLDYDIQYRKEKENKAADALSRVGEGGVCTAISTMVPTWLKEIIESYKEDEVLKGFMEGKLDPYDKYWKA</sequence>
<evidence type="ECO:0000259" key="2">
    <source>
        <dbReference type="Pfam" id="PF17919"/>
    </source>
</evidence>
<comment type="caution">
    <text evidence="3">The sequence shown here is derived from an EMBL/GenBank/DDBJ whole genome shotgun (WGS) entry which is preliminary data.</text>
</comment>
<dbReference type="EMBL" id="CACSLK010027831">
    <property type="protein sequence ID" value="CAA0831231.1"/>
    <property type="molecule type" value="Genomic_DNA"/>
</dbReference>
<dbReference type="SUPFAM" id="SSF56672">
    <property type="entry name" value="DNA/RNA polymerases"/>
    <property type="match status" value="1"/>
</dbReference>
<evidence type="ECO:0000313" key="4">
    <source>
        <dbReference type="Proteomes" id="UP001153555"/>
    </source>
</evidence>
<dbReference type="OrthoDB" id="1931077at2759"/>
<keyword evidence="1" id="KW-0511">Multifunctional enzyme</keyword>
<dbReference type="CDD" id="cd09274">
    <property type="entry name" value="RNase_HI_RT_Ty3"/>
    <property type="match status" value="1"/>
</dbReference>
<reference evidence="3" key="1">
    <citation type="submission" date="2019-12" db="EMBL/GenBank/DDBJ databases">
        <authorList>
            <person name="Scholes J."/>
        </authorList>
    </citation>
    <scope>NUCLEOTIDE SEQUENCE</scope>
</reference>
<organism evidence="3 4">
    <name type="scientific">Striga hermonthica</name>
    <name type="common">Purple witchweed</name>
    <name type="synonym">Buchnera hermonthica</name>
    <dbReference type="NCBI Taxonomy" id="68872"/>
    <lineage>
        <taxon>Eukaryota</taxon>
        <taxon>Viridiplantae</taxon>
        <taxon>Streptophyta</taxon>
        <taxon>Embryophyta</taxon>
        <taxon>Tracheophyta</taxon>
        <taxon>Spermatophyta</taxon>
        <taxon>Magnoliopsida</taxon>
        <taxon>eudicotyledons</taxon>
        <taxon>Gunneridae</taxon>
        <taxon>Pentapetalae</taxon>
        <taxon>asterids</taxon>
        <taxon>lamiids</taxon>
        <taxon>Lamiales</taxon>
        <taxon>Orobanchaceae</taxon>
        <taxon>Buchnereae</taxon>
        <taxon>Striga</taxon>
    </lineage>
</organism>
<evidence type="ECO:0000256" key="1">
    <source>
        <dbReference type="ARBA" id="ARBA00023268"/>
    </source>
</evidence>
<gene>
    <name evidence="3" type="ORF">SHERM_26611</name>
</gene>
<feature type="domain" description="Reverse transcriptase/retrotransposon-derived protein RNase H-like" evidence="2">
    <location>
        <begin position="10"/>
        <end position="104"/>
    </location>
</feature>
<dbReference type="PANTHER" id="PTHR37984:SF5">
    <property type="entry name" value="PROTEIN NYNRIN-LIKE"/>
    <property type="match status" value="1"/>
</dbReference>
<keyword evidence="4" id="KW-1185">Reference proteome</keyword>
<dbReference type="AlphaFoldDB" id="A0A9N7RHT3"/>
<proteinExistence type="predicted"/>
<dbReference type="Gene3D" id="3.10.20.370">
    <property type="match status" value="1"/>
</dbReference>
<dbReference type="GO" id="GO:0016787">
    <property type="term" value="F:hydrolase activity"/>
    <property type="evidence" value="ECO:0007669"/>
    <property type="project" value="UniProtKB-KW"/>
</dbReference>
<dbReference type="GO" id="GO:0003964">
    <property type="term" value="F:RNA-directed DNA polymerase activity"/>
    <property type="evidence" value="ECO:0007669"/>
    <property type="project" value="UniProtKB-KW"/>
</dbReference>
<accession>A0A9N7RHT3</accession>
<dbReference type="GO" id="GO:0004519">
    <property type="term" value="F:endonuclease activity"/>
    <property type="evidence" value="ECO:0007669"/>
    <property type="project" value="UniProtKB-KW"/>
</dbReference>
<dbReference type="InterPro" id="IPR043128">
    <property type="entry name" value="Rev_trsase/Diguanyl_cyclase"/>
</dbReference>
<dbReference type="FunFam" id="3.10.20.370:FF:000001">
    <property type="entry name" value="Retrovirus-related Pol polyprotein from transposon 17.6-like protein"/>
    <property type="match status" value="1"/>
</dbReference>
<dbReference type="InterPro" id="IPR041577">
    <property type="entry name" value="RT_RNaseH_2"/>
</dbReference>
<dbReference type="Pfam" id="PF17919">
    <property type="entry name" value="RT_RNaseH_2"/>
    <property type="match status" value="1"/>
</dbReference>
<evidence type="ECO:0000313" key="3">
    <source>
        <dbReference type="EMBL" id="CAA0831231.1"/>
    </source>
</evidence>
<dbReference type="InterPro" id="IPR050951">
    <property type="entry name" value="Retrovirus_Pol_polyprotein"/>
</dbReference>
<dbReference type="Proteomes" id="UP001153555">
    <property type="component" value="Unassembled WGS sequence"/>
</dbReference>
<name>A0A9N7RHT3_STRHE</name>
<dbReference type="Gene3D" id="3.30.70.270">
    <property type="match status" value="1"/>
</dbReference>